<feature type="non-terminal residue" evidence="2">
    <location>
        <position position="199"/>
    </location>
</feature>
<evidence type="ECO:0000256" key="1">
    <source>
        <dbReference type="SAM" id="MobiDB-lite"/>
    </source>
</evidence>
<proteinExistence type="predicted"/>
<gene>
    <name evidence="2" type="ORF">AVDCRST_MAG68-2616</name>
</gene>
<feature type="region of interest" description="Disordered" evidence="1">
    <location>
        <begin position="1"/>
        <end position="22"/>
    </location>
</feature>
<evidence type="ECO:0000313" key="2">
    <source>
        <dbReference type="EMBL" id="CAA9333433.1"/>
    </source>
</evidence>
<feature type="compositionally biased region" description="Basic residues" evidence="1">
    <location>
        <begin position="108"/>
        <end position="120"/>
    </location>
</feature>
<feature type="compositionally biased region" description="Basic and acidic residues" evidence="1">
    <location>
        <begin position="94"/>
        <end position="107"/>
    </location>
</feature>
<protein>
    <submittedName>
        <fullName evidence="2">Uncharacterized protein</fullName>
    </submittedName>
</protein>
<sequence length="199" mass="21322">AHALPRWTHHRPGRVPPDGTGGAHLDLYQLRNRAGRVRARGVRWGQYQERAELYVRRAGGVDLVRYEPGARAEKEGCGEPVRGGARRAAGAGDAHGEQRGSAGERHHPGNPRHPEHHAHPVRVPDGPGRHVPGACRAAGSAGPPDRGCAPAVERGGLRRGCLQRRKRPGAGEGSRHHHHPGGGRRAQRVRPPDGPAPSL</sequence>
<accession>A0A6J4LN35</accession>
<name>A0A6J4LN35_9BACT</name>
<reference evidence="2" key="1">
    <citation type="submission" date="2020-02" db="EMBL/GenBank/DDBJ databases">
        <authorList>
            <person name="Meier V. D."/>
        </authorList>
    </citation>
    <scope>NUCLEOTIDE SEQUENCE</scope>
    <source>
        <strain evidence="2">AVDCRST_MAG68</strain>
    </source>
</reference>
<feature type="region of interest" description="Disordered" evidence="1">
    <location>
        <begin position="70"/>
        <end position="199"/>
    </location>
</feature>
<feature type="non-terminal residue" evidence="2">
    <location>
        <position position="1"/>
    </location>
</feature>
<dbReference type="EMBL" id="CADCTW010000128">
    <property type="protein sequence ID" value="CAA9333433.1"/>
    <property type="molecule type" value="Genomic_DNA"/>
</dbReference>
<feature type="compositionally biased region" description="Low complexity" evidence="1">
    <location>
        <begin position="82"/>
        <end position="92"/>
    </location>
</feature>
<organism evidence="2">
    <name type="scientific">uncultured Gemmatimonadota bacterium</name>
    <dbReference type="NCBI Taxonomy" id="203437"/>
    <lineage>
        <taxon>Bacteria</taxon>
        <taxon>Pseudomonadati</taxon>
        <taxon>Gemmatimonadota</taxon>
        <taxon>environmental samples</taxon>
    </lineage>
</organism>
<dbReference type="AlphaFoldDB" id="A0A6J4LN35"/>
<feature type="compositionally biased region" description="Basic residues" evidence="1">
    <location>
        <begin position="175"/>
        <end position="188"/>
    </location>
</feature>